<dbReference type="InterPro" id="IPR026022">
    <property type="entry name" value="PhoU_dom"/>
</dbReference>
<feature type="transmembrane region" description="Helical" evidence="6">
    <location>
        <begin position="131"/>
        <end position="149"/>
    </location>
</feature>
<reference evidence="8" key="1">
    <citation type="journal article" date="2021" name="PeerJ">
        <title>Extensive microbial diversity within the chicken gut microbiome revealed by metagenomics and culture.</title>
        <authorList>
            <person name="Gilroy R."/>
            <person name="Ravi A."/>
            <person name="Getino M."/>
            <person name="Pursley I."/>
            <person name="Horton D.L."/>
            <person name="Alikhan N.F."/>
            <person name="Baker D."/>
            <person name="Gharbi K."/>
            <person name="Hall N."/>
            <person name="Watson M."/>
            <person name="Adriaenssens E.M."/>
            <person name="Foster-Nyarko E."/>
            <person name="Jarju S."/>
            <person name="Secka A."/>
            <person name="Antonio M."/>
            <person name="Oren A."/>
            <person name="Chaudhuri R.R."/>
            <person name="La Ragione R."/>
            <person name="Hildebrand F."/>
            <person name="Pallen M.J."/>
        </authorList>
    </citation>
    <scope>NUCLEOTIDE SEQUENCE</scope>
    <source>
        <strain evidence="8">ChiBcec16_6824</strain>
    </source>
</reference>
<keyword evidence="3 6" id="KW-0812">Transmembrane</keyword>
<proteinExistence type="predicted"/>
<dbReference type="NCBIfam" id="TIGR00704">
    <property type="entry name" value="NaPi_cotrn_rel"/>
    <property type="match status" value="1"/>
</dbReference>
<dbReference type="Pfam" id="PF01895">
    <property type="entry name" value="PhoU"/>
    <property type="match status" value="1"/>
</dbReference>
<keyword evidence="2" id="KW-1003">Cell membrane</keyword>
<evidence type="ECO:0000256" key="1">
    <source>
        <dbReference type="ARBA" id="ARBA00004651"/>
    </source>
</evidence>
<dbReference type="InterPro" id="IPR004633">
    <property type="entry name" value="NaPi_cotrn-rel/YqeW-like"/>
</dbReference>
<evidence type="ECO:0000256" key="4">
    <source>
        <dbReference type="ARBA" id="ARBA00022989"/>
    </source>
</evidence>
<reference evidence="8" key="2">
    <citation type="submission" date="2021-04" db="EMBL/GenBank/DDBJ databases">
        <authorList>
            <person name="Gilroy R."/>
        </authorList>
    </citation>
    <scope>NUCLEOTIDE SEQUENCE</scope>
    <source>
        <strain evidence="8">ChiBcec16_6824</strain>
    </source>
</reference>
<comment type="subcellular location">
    <subcellularLocation>
        <location evidence="1">Cell membrane</location>
        <topology evidence="1">Multi-pass membrane protein</topology>
    </subcellularLocation>
</comment>
<keyword evidence="5 6" id="KW-0472">Membrane</keyword>
<feature type="transmembrane region" description="Helical" evidence="6">
    <location>
        <begin position="213"/>
        <end position="232"/>
    </location>
</feature>
<dbReference type="InterPro" id="IPR003841">
    <property type="entry name" value="Na/Pi_transpt"/>
</dbReference>
<accession>A0A9D2BY70</accession>
<evidence type="ECO:0000256" key="2">
    <source>
        <dbReference type="ARBA" id="ARBA00022475"/>
    </source>
</evidence>
<evidence type="ECO:0000256" key="5">
    <source>
        <dbReference type="ARBA" id="ARBA00023136"/>
    </source>
</evidence>
<feature type="domain" description="PhoU" evidence="7">
    <location>
        <begin position="347"/>
        <end position="431"/>
    </location>
</feature>
<dbReference type="Proteomes" id="UP000823868">
    <property type="component" value="Unassembled WGS sequence"/>
</dbReference>
<feature type="transmembrane region" description="Helical" evidence="6">
    <location>
        <begin position="47"/>
        <end position="73"/>
    </location>
</feature>
<comment type="caution">
    <text evidence="8">The sequence shown here is derived from an EMBL/GenBank/DDBJ whole genome shotgun (WGS) entry which is preliminary data.</text>
</comment>
<evidence type="ECO:0000259" key="7">
    <source>
        <dbReference type="Pfam" id="PF01895"/>
    </source>
</evidence>
<dbReference type="PANTHER" id="PTHR10010:SF46">
    <property type="entry name" value="SODIUM-DEPENDENT PHOSPHATE TRANSPORT PROTEIN 2B"/>
    <property type="match status" value="1"/>
</dbReference>
<sequence length="539" mass="58382">MQLDDIFMLFGGLALFLYGMTLMSTGLEVAAGDRLKSILERLTSNRFLGMLVGAGITAVIQSSSATTVMVVGFVNAGLMTLQQAVGVIMGANIGTTVTGLLIALDIGLIAPLIAFVGVVMATMVKSQKVNCIGQIVAGLGILFIGMGLMSSSMAPLRDYQPFVDLLTRFSNPILGILAGALFTALVQSSSASIGILQALAISGVIGLDNAVYVLFGQNIGTCITAFLAALGANRNAKRATLIHLMFNVIGTVLFTLICLFTPFVSVIQNALPGAVDAQIAATHIIFNVVTTLILLPLGGVLADIACRILPDRTQPQGEGLFSLALVDEHGMGSTAIALRELHKQLTVMYSLARENVELAFDALLNRNEEKFKRVTDQEEQIDLYNAEITRCIGRLSTHEMSPSDSARFSRMLIICGNIERIGDHAMNMAEYLLPFQKRNLKLDKATTEELLNLRTLATHALMAIDFEDEDAAHRQRTLDTVSVLETDSDEKNRQYRAAQIERMKHGHTDPEVSILYSEILTDIERLLDHTLNIAEALNK</sequence>
<dbReference type="EMBL" id="DXDX01000152">
    <property type="protein sequence ID" value="HIY21901.1"/>
    <property type="molecule type" value="Genomic_DNA"/>
</dbReference>
<dbReference type="AlphaFoldDB" id="A0A9D2BY70"/>
<protein>
    <submittedName>
        <fullName evidence="8">Na/Pi cotransporter family protein</fullName>
    </submittedName>
</protein>
<dbReference type="NCBIfam" id="NF037997">
    <property type="entry name" value="Na_Pi_symport"/>
    <property type="match status" value="1"/>
</dbReference>
<dbReference type="Pfam" id="PF02690">
    <property type="entry name" value="Na_Pi_cotrans"/>
    <property type="match status" value="2"/>
</dbReference>
<evidence type="ECO:0000256" key="6">
    <source>
        <dbReference type="SAM" id="Phobius"/>
    </source>
</evidence>
<feature type="transmembrane region" description="Helical" evidence="6">
    <location>
        <begin position="6"/>
        <end position="27"/>
    </location>
</feature>
<feature type="transmembrane region" description="Helical" evidence="6">
    <location>
        <begin position="93"/>
        <end position="119"/>
    </location>
</feature>
<dbReference type="PANTHER" id="PTHR10010">
    <property type="entry name" value="SOLUTE CARRIER FAMILY 34 SODIUM PHOSPHATE , MEMBER 2-RELATED"/>
    <property type="match status" value="1"/>
</dbReference>
<feature type="transmembrane region" description="Helical" evidence="6">
    <location>
        <begin position="244"/>
        <end position="264"/>
    </location>
</feature>
<dbReference type="GO" id="GO:0005886">
    <property type="term" value="C:plasma membrane"/>
    <property type="evidence" value="ECO:0007669"/>
    <property type="project" value="UniProtKB-SubCell"/>
</dbReference>
<feature type="transmembrane region" description="Helical" evidence="6">
    <location>
        <begin position="169"/>
        <end position="186"/>
    </location>
</feature>
<keyword evidence="4 6" id="KW-1133">Transmembrane helix</keyword>
<feature type="transmembrane region" description="Helical" evidence="6">
    <location>
        <begin position="284"/>
        <end position="306"/>
    </location>
</feature>
<gene>
    <name evidence="8" type="ORF">H9841_08390</name>
</gene>
<dbReference type="GO" id="GO:0005436">
    <property type="term" value="F:sodium:phosphate symporter activity"/>
    <property type="evidence" value="ECO:0007669"/>
    <property type="project" value="InterPro"/>
</dbReference>
<evidence type="ECO:0000256" key="3">
    <source>
        <dbReference type="ARBA" id="ARBA00022692"/>
    </source>
</evidence>
<dbReference type="InterPro" id="IPR038078">
    <property type="entry name" value="PhoU-like_sf"/>
</dbReference>
<evidence type="ECO:0000313" key="9">
    <source>
        <dbReference type="Proteomes" id="UP000823868"/>
    </source>
</evidence>
<dbReference type="Gene3D" id="1.20.58.220">
    <property type="entry name" value="Phosphate transport system protein phou homolog 2, domain 2"/>
    <property type="match status" value="1"/>
</dbReference>
<dbReference type="SUPFAM" id="SSF109755">
    <property type="entry name" value="PhoU-like"/>
    <property type="match status" value="1"/>
</dbReference>
<name>A0A9D2BY70_9FIRM</name>
<organism evidence="8 9">
    <name type="scientific">Candidatus Flavonifractor merdigallinarum</name>
    <dbReference type="NCBI Taxonomy" id="2838589"/>
    <lineage>
        <taxon>Bacteria</taxon>
        <taxon>Bacillati</taxon>
        <taxon>Bacillota</taxon>
        <taxon>Clostridia</taxon>
        <taxon>Eubacteriales</taxon>
        <taxon>Oscillospiraceae</taxon>
        <taxon>Flavonifractor</taxon>
    </lineage>
</organism>
<evidence type="ECO:0000313" key="8">
    <source>
        <dbReference type="EMBL" id="HIY21901.1"/>
    </source>
</evidence>
<dbReference type="GO" id="GO:0044341">
    <property type="term" value="P:sodium-dependent phosphate transport"/>
    <property type="evidence" value="ECO:0007669"/>
    <property type="project" value="InterPro"/>
</dbReference>